<dbReference type="RefSeq" id="WP_063671589.1">
    <property type="nucleotide sequence ID" value="NZ_CP014841.1"/>
</dbReference>
<organism evidence="1 2">
    <name type="scientific">Dyella thiooxydans</name>
    <dbReference type="NCBI Taxonomy" id="445710"/>
    <lineage>
        <taxon>Bacteria</taxon>
        <taxon>Pseudomonadati</taxon>
        <taxon>Pseudomonadota</taxon>
        <taxon>Gammaproteobacteria</taxon>
        <taxon>Lysobacterales</taxon>
        <taxon>Rhodanobacteraceae</taxon>
        <taxon>Dyella</taxon>
    </lineage>
</organism>
<sequence>MRNEWRGAFAVALELVAVGLSLAWAGEGLIQFSGAVVTPTCAAGPVTRLPAEVGGPARAFSCGAPVADGGGGDAGNPSTYRREVIRLNDHESLPALRQFGDQAASASSTGQRPLLVVQTYN</sequence>
<reference evidence="1 2" key="1">
    <citation type="submission" date="2016-02" db="EMBL/GenBank/DDBJ databases">
        <title>Complete genome sequencing and analysis of ATSB10, Dyella thiooxydans isolated from rhizosphere soil of sunflower (Helianthus annuus L.).</title>
        <authorList>
            <person name="Lee Y."/>
            <person name="Hwangbo K."/>
            <person name="Chung H."/>
            <person name="Yoo J."/>
            <person name="Kim K.Y."/>
            <person name="Sa T.M."/>
            <person name="Um Y."/>
            <person name="Madhaiyan M."/>
        </authorList>
    </citation>
    <scope>NUCLEOTIDE SEQUENCE [LARGE SCALE GENOMIC DNA]</scope>
    <source>
        <strain evidence="1 2">ATSB10</strain>
    </source>
</reference>
<evidence type="ECO:0000313" key="2">
    <source>
        <dbReference type="Proteomes" id="UP000077255"/>
    </source>
</evidence>
<dbReference type="PATRIC" id="fig|445710.3.peg.1433"/>
<accession>A0A160N188</accession>
<gene>
    <name evidence="1" type="ORF">ATSB10_14380</name>
</gene>
<proteinExistence type="predicted"/>
<dbReference type="OrthoDB" id="5955343at2"/>
<evidence type="ECO:0000313" key="1">
    <source>
        <dbReference type="EMBL" id="AND68892.1"/>
    </source>
</evidence>
<dbReference type="STRING" id="445710.ATSB10_14380"/>
<dbReference type="EMBL" id="CP014841">
    <property type="protein sequence ID" value="AND68892.1"/>
    <property type="molecule type" value="Genomic_DNA"/>
</dbReference>
<dbReference type="KEGG" id="dtx:ATSB10_14380"/>
<dbReference type="Proteomes" id="UP000077255">
    <property type="component" value="Chromosome"/>
</dbReference>
<dbReference type="AlphaFoldDB" id="A0A160N188"/>
<keyword evidence="2" id="KW-1185">Reference proteome</keyword>
<protein>
    <submittedName>
        <fullName evidence="1">Uncharacterized protein</fullName>
    </submittedName>
</protein>
<name>A0A160N188_9GAMM</name>